<name>A0ABD1A8T7_CARAN</name>
<dbReference type="PANTHER" id="PTHR37610">
    <property type="entry name" value="CCHC-TYPE DOMAIN-CONTAINING PROTEIN"/>
    <property type="match status" value="1"/>
</dbReference>
<feature type="domain" description="Retrotransposon Copia-like N-terminal" evidence="1">
    <location>
        <begin position="2"/>
        <end position="35"/>
    </location>
</feature>
<keyword evidence="3" id="KW-1185">Reference proteome</keyword>
<dbReference type="Pfam" id="PF14244">
    <property type="entry name" value="Retrotran_gag_3"/>
    <property type="match status" value="1"/>
</dbReference>
<dbReference type="AlphaFoldDB" id="A0ABD1A8T7"/>
<comment type="caution">
    <text evidence="2">The sequence shown here is derived from an EMBL/GenBank/DDBJ whole genome shotgun (WGS) entry which is preliminary data.</text>
</comment>
<proteinExistence type="predicted"/>
<accession>A0ABD1A8T7</accession>
<dbReference type="EMBL" id="JBANAX010000565">
    <property type="protein sequence ID" value="KAL1203242.1"/>
    <property type="molecule type" value="Genomic_DNA"/>
</dbReference>
<dbReference type="InterPro" id="IPR029472">
    <property type="entry name" value="Copia-like_N"/>
</dbReference>
<evidence type="ECO:0000313" key="3">
    <source>
        <dbReference type="Proteomes" id="UP001558713"/>
    </source>
</evidence>
<gene>
    <name evidence="2" type="ORF">V5N11_001245</name>
</gene>
<reference evidence="2 3" key="1">
    <citation type="submission" date="2024-04" db="EMBL/GenBank/DDBJ databases">
        <title>Genome assembly C_amara_ONT_v2.</title>
        <authorList>
            <person name="Yant L."/>
            <person name="Moore C."/>
            <person name="Slenker M."/>
        </authorList>
    </citation>
    <scope>NUCLEOTIDE SEQUENCE [LARGE SCALE GENOMIC DNA]</scope>
    <source>
        <tissue evidence="2">Leaf</tissue>
    </source>
</reference>
<protein>
    <recommendedName>
        <fullName evidence="1">Retrotransposon Copia-like N-terminal domain-containing protein</fullName>
    </recommendedName>
</protein>
<organism evidence="2 3">
    <name type="scientific">Cardamine amara subsp. amara</name>
    <dbReference type="NCBI Taxonomy" id="228776"/>
    <lineage>
        <taxon>Eukaryota</taxon>
        <taxon>Viridiplantae</taxon>
        <taxon>Streptophyta</taxon>
        <taxon>Embryophyta</taxon>
        <taxon>Tracheophyta</taxon>
        <taxon>Spermatophyta</taxon>
        <taxon>Magnoliopsida</taxon>
        <taxon>eudicotyledons</taxon>
        <taxon>Gunneridae</taxon>
        <taxon>Pentapetalae</taxon>
        <taxon>rosids</taxon>
        <taxon>malvids</taxon>
        <taxon>Brassicales</taxon>
        <taxon>Brassicaceae</taxon>
        <taxon>Cardamineae</taxon>
        <taxon>Cardamine</taxon>
    </lineage>
</organism>
<sequence>MISKPLLRGPNYDEWAENIRLALKARKKSGFVDGWTVNNALVVSWIKLTIDKSLSSSLSHTNESHELWTHIQKRFGVENGQHVQCLKAEPANCSQKGFAIEAN</sequence>
<dbReference type="PANTHER" id="PTHR37610:SF101">
    <property type="entry name" value="(RAPE) HYPOTHETICAL PROTEIN"/>
    <property type="match status" value="1"/>
</dbReference>
<evidence type="ECO:0000313" key="2">
    <source>
        <dbReference type="EMBL" id="KAL1203242.1"/>
    </source>
</evidence>
<evidence type="ECO:0000259" key="1">
    <source>
        <dbReference type="Pfam" id="PF14244"/>
    </source>
</evidence>
<dbReference type="Proteomes" id="UP001558713">
    <property type="component" value="Unassembled WGS sequence"/>
</dbReference>